<reference evidence="3" key="1">
    <citation type="submission" date="2025-08" db="UniProtKB">
        <authorList>
            <consortium name="RefSeq"/>
        </authorList>
    </citation>
    <scope>IDENTIFICATION</scope>
    <source>
        <tissue evidence="3">Spleen</tissue>
    </source>
</reference>
<evidence type="ECO:0000256" key="1">
    <source>
        <dbReference type="SAM" id="MobiDB-lite"/>
    </source>
</evidence>
<evidence type="ECO:0000313" key="2">
    <source>
        <dbReference type="Proteomes" id="UP000245320"/>
    </source>
</evidence>
<feature type="region of interest" description="Disordered" evidence="1">
    <location>
        <begin position="163"/>
        <end position="219"/>
    </location>
</feature>
<name>A0A2U4C527_TURTR</name>
<feature type="region of interest" description="Disordered" evidence="1">
    <location>
        <begin position="45"/>
        <end position="124"/>
    </location>
</feature>
<dbReference type="Proteomes" id="UP000245320">
    <property type="component" value="Chromosome 10"/>
</dbReference>
<proteinExistence type="predicted"/>
<organism evidence="2 3">
    <name type="scientific">Tursiops truncatus</name>
    <name type="common">Atlantic bottle-nosed dolphin</name>
    <name type="synonym">Delphinus truncatus</name>
    <dbReference type="NCBI Taxonomy" id="9739"/>
    <lineage>
        <taxon>Eukaryota</taxon>
        <taxon>Metazoa</taxon>
        <taxon>Chordata</taxon>
        <taxon>Craniata</taxon>
        <taxon>Vertebrata</taxon>
        <taxon>Euteleostomi</taxon>
        <taxon>Mammalia</taxon>
        <taxon>Eutheria</taxon>
        <taxon>Laurasiatheria</taxon>
        <taxon>Artiodactyla</taxon>
        <taxon>Whippomorpha</taxon>
        <taxon>Cetacea</taxon>
        <taxon>Odontoceti</taxon>
        <taxon>Delphinidae</taxon>
        <taxon>Tursiops</taxon>
    </lineage>
</organism>
<dbReference type="AlphaFoldDB" id="A0A2U4C527"/>
<gene>
    <name evidence="3" type="primary">LOC109551512</name>
</gene>
<accession>A0A2U4C527</accession>
<protein>
    <submittedName>
        <fullName evidence="3">Uncharacterized protein LOC109551512</fullName>
    </submittedName>
</protein>
<dbReference type="RefSeq" id="XP_019800557.2">
    <property type="nucleotide sequence ID" value="XM_019944998.2"/>
</dbReference>
<feature type="region of interest" description="Disordered" evidence="1">
    <location>
        <begin position="1"/>
        <end position="22"/>
    </location>
</feature>
<keyword evidence="2" id="KW-1185">Reference proteome</keyword>
<sequence length="313" mass="33492">MMSYSHKGVFKKPYATPGEHKEAKHCVPNKAVFIPWIPTLPSASKETADALEHPKFRGTSGHWKASRKEPPSELQAAKGSVTGEGQPHGAPGKHGALSPPAPAQPANNHQDPREGSPSPQNWGRAAADHTWALGQRAHNIVITCRSRGHGCWPEGRRLAVGCQRHGPTGGDQPGRVVSGSVQGTHRRPRLCPLLPPSPSPRSPSLPSPSRRHSDARSLASRSIRCFSPGSNEMLQQTALEASVTLQTSLQDHRVCKDAQPAHRQGHGRDRGGHCTASVLPTCRPACISHRSVGQRSRMQSSGILGLSSSTYAA</sequence>
<evidence type="ECO:0000313" key="3">
    <source>
        <dbReference type="RefSeq" id="XP_019800557.2"/>
    </source>
</evidence>
<dbReference type="InParanoid" id="A0A2U4C527"/>
<feature type="compositionally biased region" description="Basic and acidic residues" evidence="1">
    <location>
        <begin position="46"/>
        <end position="55"/>
    </location>
</feature>
<feature type="compositionally biased region" description="Pro residues" evidence="1">
    <location>
        <begin position="193"/>
        <end position="206"/>
    </location>
</feature>